<dbReference type="PANTHER" id="PTHR43464">
    <property type="entry name" value="METHYLTRANSFERASE"/>
    <property type="match status" value="1"/>
</dbReference>
<dbReference type="InterPro" id="IPR029063">
    <property type="entry name" value="SAM-dependent_MTases_sf"/>
</dbReference>
<dbReference type="Proteomes" id="UP001431634">
    <property type="component" value="Unassembled WGS sequence"/>
</dbReference>
<feature type="binding site" evidence="5">
    <location>
        <position position="141"/>
    </location>
    <ligand>
        <name>S-adenosyl-L-methionine</name>
        <dbReference type="ChEBI" id="CHEBI:59789"/>
    </ligand>
</feature>
<keyword evidence="7" id="KW-1185">Reference proteome</keyword>
<dbReference type="GO" id="GO:0032259">
    <property type="term" value="P:methylation"/>
    <property type="evidence" value="ECO:0007669"/>
    <property type="project" value="UniProtKB-KW"/>
</dbReference>
<dbReference type="NCBIfam" id="TIGR01983">
    <property type="entry name" value="UbiG"/>
    <property type="match status" value="1"/>
</dbReference>
<proteinExistence type="inferred from homology"/>
<evidence type="ECO:0000256" key="4">
    <source>
        <dbReference type="ARBA" id="ARBA00022691"/>
    </source>
</evidence>
<dbReference type="EC" id="2.1.1.64" evidence="5"/>
<sequence>MSTVTTPNPHNQKNSIIENEINHFNTLADQWWNREGPMSALHEMNALRIEWIHSLIKKYSNPHPSLPILDIGCGAGLASEAMAALGYDVLGVDAGQEVIAAAENHLKTVPLPPNSGHVTYRVGSVEALVEEQKQFSIITALELLEHVSDPQEFILNLAKLLTPDGKLFLSTINRNIHSFLFAKVAAEYLTRKLPIGTHNWKQFITPSELGNMANQAGLRVTDIAGLTMYPNGWKTTSNIKINYMVCLSKI</sequence>
<comment type="catalytic activity">
    <reaction evidence="5">
        <text>a 3-(all-trans-polyprenyl)benzene-1,2-diol + S-adenosyl-L-methionine = a 2-methoxy-6-(all-trans-polyprenyl)phenol + S-adenosyl-L-homocysteine + H(+)</text>
        <dbReference type="Rhea" id="RHEA:31411"/>
        <dbReference type="Rhea" id="RHEA-COMP:9550"/>
        <dbReference type="Rhea" id="RHEA-COMP:9551"/>
        <dbReference type="ChEBI" id="CHEBI:15378"/>
        <dbReference type="ChEBI" id="CHEBI:57856"/>
        <dbReference type="ChEBI" id="CHEBI:59789"/>
        <dbReference type="ChEBI" id="CHEBI:62729"/>
        <dbReference type="ChEBI" id="CHEBI:62731"/>
        <dbReference type="EC" id="2.1.1.222"/>
    </reaction>
</comment>
<dbReference type="CDD" id="cd02440">
    <property type="entry name" value="AdoMet_MTases"/>
    <property type="match status" value="1"/>
</dbReference>
<comment type="catalytic activity">
    <reaction evidence="5">
        <text>a 3-demethylubiquinol + S-adenosyl-L-methionine = a ubiquinol + S-adenosyl-L-homocysteine + H(+)</text>
        <dbReference type="Rhea" id="RHEA:44380"/>
        <dbReference type="Rhea" id="RHEA-COMP:9566"/>
        <dbReference type="Rhea" id="RHEA-COMP:10914"/>
        <dbReference type="ChEBI" id="CHEBI:15378"/>
        <dbReference type="ChEBI" id="CHEBI:17976"/>
        <dbReference type="ChEBI" id="CHEBI:57856"/>
        <dbReference type="ChEBI" id="CHEBI:59789"/>
        <dbReference type="ChEBI" id="CHEBI:84422"/>
        <dbReference type="EC" id="2.1.1.64"/>
    </reaction>
</comment>
<comment type="function">
    <text evidence="5">O-methyltransferase that catalyzes the 2 O-methylation steps in the ubiquinone biosynthetic pathway.</text>
</comment>
<accession>A0ABT6Q120</accession>
<feature type="binding site" evidence="5">
    <location>
        <position position="48"/>
    </location>
    <ligand>
        <name>S-adenosyl-L-methionine</name>
        <dbReference type="ChEBI" id="CHEBI:59789"/>
    </ligand>
</feature>
<dbReference type="HAMAP" id="MF_00472">
    <property type="entry name" value="UbiG"/>
    <property type="match status" value="1"/>
</dbReference>
<evidence type="ECO:0000256" key="2">
    <source>
        <dbReference type="ARBA" id="ARBA00022679"/>
    </source>
</evidence>
<evidence type="ECO:0000256" key="3">
    <source>
        <dbReference type="ARBA" id="ARBA00022688"/>
    </source>
</evidence>
<dbReference type="PANTHER" id="PTHR43464:SF19">
    <property type="entry name" value="UBIQUINONE BIOSYNTHESIS O-METHYLTRANSFERASE, MITOCHONDRIAL"/>
    <property type="match status" value="1"/>
</dbReference>
<comment type="similarity">
    <text evidence="5">Belongs to the methyltransferase superfamily. UbiG/COQ3 family.</text>
</comment>
<dbReference type="RefSeq" id="WP_281447927.1">
    <property type="nucleotide sequence ID" value="NZ_JASBAO010000001.1"/>
</dbReference>
<dbReference type="EC" id="2.1.1.222" evidence="5"/>
<keyword evidence="2 5" id="KW-0808">Transferase</keyword>
<evidence type="ECO:0000256" key="1">
    <source>
        <dbReference type="ARBA" id="ARBA00022603"/>
    </source>
</evidence>
<dbReference type="Gene3D" id="3.40.50.150">
    <property type="entry name" value="Vaccinia Virus protein VP39"/>
    <property type="match status" value="1"/>
</dbReference>
<feature type="binding site" evidence="5">
    <location>
        <position position="93"/>
    </location>
    <ligand>
        <name>S-adenosyl-L-methionine</name>
        <dbReference type="ChEBI" id="CHEBI:59789"/>
    </ligand>
</feature>
<feature type="binding site" evidence="5">
    <location>
        <position position="72"/>
    </location>
    <ligand>
        <name>S-adenosyl-L-methionine</name>
        <dbReference type="ChEBI" id="CHEBI:59789"/>
    </ligand>
</feature>
<keyword evidence="3 5" id="KW-0831">Ubiquinone biosynthesis</keyword>
<dbReference type="Pfam" id="PF13489">
    <property type="entry name" value="Methyltransf_23"/>
    <property type="match status" value="1"/>
</dbReference>
<evidence type="ECO:0000313" key="6">
    <source>
        <dbReference type="EMBL" id="MDI2090808.1"/>
    </source>
</evidence>
<dbReference type="GO" id="GO:0061542">
    <property type="term" value="F:3-demethylubiquinol 3-O-methyltransferase activity"/>
    <property type="evidence" value="ECO:0007669"/>
    <property type="project" value="UniProtKB-EC"/>
</dbReference>
<dbReference type="GO" id="GO:0102208">
    <property type="term" value="F:2-polyprenyl-6-hydroxyphenol methylase activity"/>
    <property type="evidence" value="ECO:0007669"/>
    <property type="project" value="UniProtKB-EC"/>
</dbReference>
<dbReference type="EMBL" id="JASBAO010000001">
    <property type="protein sequence ID" value="MDI2090808.1"/>
    <property type="molecule type" value="Genomic_DNA"/>
</dbReference>
<organism evidence="6 7">
    <name type="scientific">Commensalibacter oyaizuii</name>
    <dbReference type="NCBI Taxonomy" id="3043873"/>
    <lineage>
        <taxon>Bacteria</taxon>
        <taxon>Pseudomonadati</taxon>
        <taxon>Pseudomonadota</taxon>
        <taxon>Alphaproteobacteria</taxon>
        <taxon>Acetobacterales</taxon>
        <taxon>Acetobacteraceae</taxon>
    </lineage>
</organism>
<comment type="caution">
    <text evidence="6">The sequence shown here is derived from an EMBL/GenBank/DDBJ whole genome shotgun (WGS) entry which is preliminary data.</text>
</comment>
<name>A0ABT6Q120_9PROT</name>
<dbReference type="InterPro" id="IPR010233">
    <property type="entry name" value="UbiG_MeTrfase"/>
</dbReference>
<reference evidence="6" key="1">
    <citation type="submission" date="2023-05" db="EMBL/GenBank/DDBJ databases">
        <title>Whole genome sequence of Commensalibacter sp.</title>
        <authorList>
            <person name="Charoenyingcharoen P."/>
            <person name="Yukphan P."/>
        </authorList>
    </citation>
    <scope>NUCLEOTIDE SEQUENCE</scope>
    <source>
        <strain evidence="6">TBRC 16381</strain>
    </source>
</reference>
<comment type="pathway">
    <text evidence="5">Cofactor biosynthesis; ubiquinone biosynthesis.</text>
</comment>
<evidence type="ECO:0000313" key="7">
    <source>
        <dbReference type="Proteomes" id="UP001431634"/>
    </source>
</evidence>
<protein>
    <recommendedName>
        <fullName evidence="5">Ubiquinone biosynthesis O-methyltransferase</fullName>
    </recommendedName>
    <alternativeName>
        <fullName evidence="5">2-polyprenyl-6-hydroxyphenol methylase</fullName>
        <ecNumber evidence="5">2.1.1.222</ecNumber>
    </alternativeName>
    <alternativeName>
        <fullName evidence="5">3-demethylubiquinone 3-O-methyltransferase</fullName>
        <ecNumber evidence="5">2.1.1.64</ecNumber>
    </alternativeName>
</protein>
<dbReference type="SUPFAM" id="SSF53335">
    <property type="entry name" value="S-adenosyl-L-methionine-dependent methyltransferases"/>
    <property type="match status" value="1"/>
</dbReference>
<keyword evidence="1 5" id="KW-0489">Methyltransferase</keyword>
<evidence type="ECO:0000256" key="5">
    <source>
        <dbReference type="HAMAP-Rule" id="MF_00472"/>
    </source>
</evidence>
<gene>
    <name evidence="5 6" type="primary">ubiG</name>
    <name evidence="6" type="ORF">QJV27_05370</name>
</gene>
<keyword evidence="4 5" id="KW-0949">S-adenosyl-L-methionine</keyword>